<reference evidence="2 3" key="1">
    <citation type="journal article" date="2007" name="Virus Genes">
        <title>Genomic sequence analysis of a nucleopolyhedrovirus isolated from the diamondback moth, Plutella xylostella.</title>
        <authorList>
            <person name="Harrison R.L."/>
            <person name="Lynn D.E."/>
        </authorList>
    </citation>
    <scope>NUCLEOTIDE SEQUENCE [LARGE SCALE GENOMIC DNA]</scope>
    <source>
        <strain evidence="2">CL3</strain>
    </source>
</reference>
<accession>Q0GYF4</accession>
<evidence type="ECO:0000256" key="1">
    <source>
        <dbReference type="SAM" id="Phobius"/>
    </source>
</evidence>
<keyword evidence="1" id="KW-0472">Membrane</keyword>
<sequence length="192" mass="22362">MVFIIDTQRHFAHQFTTNPFVIFSNLLGATGHSHAFYKRLTATFSRQRSFGRHIAVVDMWESIRWQILNGDEIEVSPEHRSLAWRELIINVASNTPLDNTFRTMFQKADFENFDYNTPIVYNLKTKTLTMYNERIRAALNRPVRFNDQTVNVNIAYVFLFFICIVLLSVLVVFFDTNIATDTKSKNVAAKIK</sequence>
<dbReference type="Proteomes" id="UP000240726">
    <property type="component" value="Segment"/>
</dbReference>
<dbReference type="Pfam" id="PF05341">
    <property type="entry name" value="PIF6"/>
    <property type="match status" value="1"/>
</dbReference>
<evidence type="ECO:0000313" key="3">
    <source>
        <dbReference type="Proteomes" id="UP000240726"/>
    </source>
</evidence>
<proteinExistence type="predicted"/>
<protein>
    <recommendedName>
        <fullName evidence="4">Pif-6</fullName>
    </recommendedName>
</protein>
<keyword evidence="1" id="KW-0812">Transmembrane</keyword>
<dbReference type="InterPro" id="IPR008005">
    <property type="entry name" value="PIF6"/>
</dbReference>
<evidence type="ECO:0000313" key="2">
    <source>
        <dbReference type="EMBL" id="ABE68454.1"/>
    </source>
</evidence>
<feature type="transmembrane region" description="Helical" evidence="1">
    <location>
        <begin position="154"/>
        <end position="174"/>
    </location>
</feature>
<evidence type="ECO:0008006" key="4">
    <source>
        <dbReference type="Google" id="ProtNLM"/>
    </source>
</evidence>
<keyword evidence="1" id="KW-1133">Transmembrane helix</keyword>
<name>Q0GYF4_9ABAC</name>
<dbReference type="EMBL" id="DQ457003">
    <property type="protein sequence ID" value="ABE68454.1"/>
    <property type="molecule type" value="Genomic_DNA"/>
</dbReference>
<organism evidence="2 3">
    <name type="scientific">Plutella xylostella multiple nucleopolyhedrovirus</name>
    <dbReference type="NCBI Taxonomy" id="379891"/>
    <lineage>
        <taxon>Viruses</taxon>
        <taxon>Viruses incertae sedis</taxon>
        <taxon>Naldaviricetes</taxon>
        <taxon>Lefavirales</taxon>
        <taxon>Baculoviridae</taxon>
        <taxon>Alphabaculovirus</taxon>
        <taxon>Alphabaculovirus aucalifornicae</taxon>
    </lineage>
</organism>